<dbReference type="EMBL" id="CAJVPZ010002282">
    <property type="protein sequence ID" value="CAG8509617.1"/>
    <property type="molecule type" value="Genomic_DNA"/>
</dbReference>
<evidence type="ECO:0000313" key="2">
    <source>
        <dbReference type="Proteomes" id="UP000789396"/>
    </source>
</evidence>
<accession>A0A9N9F4S1</accession>
<dbReference type="AlphaFoldDB" id="A0A9N9F4S1"/>
<reference evidence="1" key="1">
    <citation type="submission" date="2021-06" db="EMBL/GenBank/DDBJ databases">
        <authorList>
            <person name="Kallberg Y."/>
            <person name="Tangrot J."/>
            <person name="Rosling A."/>
        </authorList>
    </citation>
    <scope>NUCLEOTIDE SEQUENCE</scope>
    <source>
        <strain evidence="1">IN212</strain>
    </source>
</reference>
<gene>
    <name evidence="1" type="ORF">RFULGI_LOCUS2835</name>
</gene>
<feature type="non-terminal residue" evidence="1">
    <location>
        <position position="83"/>
    </location>
</feature>
<protein>
    <submittedName>
        <fullName evidence="1">7615_t:CDS:1</fullName>
    </submittedName>
</protein>
<sequence length="83" mass="8870">VRIISCRGIAIIGLGGVTIISHGGDGVITHGGSIISLGGGGDIGYSNRIFVYKSYVNRTSNIKYIEHQKFEKIIADVQIFMAC</sequence>
<comment type="caution">
    <text evidence="1">The sequence shown here is derived from an EMBL/GenBank/DDBJ whole genome shotgun (WGS) entry which is preliminary data.</text>
</comment>
<evidence type="ECO:0000313" key="1">
    <source>
        <dbReference type="EMBL" id="CAG8509617.1"/>
    </source>
</evidence>
<keyword evidence="2" id="KW-1185">Reference proteome</keyword>
<name>A0A9N9F4S1_9GLOM</name>
<dbReference type="Proteomes" id="UP000789396">
    <property type="component" value="Unassembled WGS sequence"/>
</dbReference>
<organism evidence="1 2">
    <name type="scientific">Racocetra fulgida</name>
    <dbReference type="NCBI Taxonomy" id="60492"/>
    <lineage>
        <taxon>Eukaryota</taxon>
        <taxon>Fungi</taxon>
        <taxon>Fungi incertae sedis</taxon>
        <taxon>Mucoromycota</taxon>
        <taxon>Glomeromycotina</taxon>
        <taxon>Glomeromycetes</taxon>
        <taxon>Diversisporales</taxon>
        <taxon>Gigasporaceae</taxon>
        <taxon>Racocetra</taxon>
    </lineage>
</organism>
<proteinExistence type="predicted"/>